<dbReference type="Proteomes" id="UP001177670">
    <property type="component" value="Unassembled WGS sequence"/>
</dbReference>
<name>A0AA40FJQ9_9HYME</name>
<keyword evidence="3" id="KW-1185">Reference proteome</keyword>
<sequence>MPVGAQRPCNDNTSGERKRVERQRNGLEKERRNWRNRDGTGWTARVREAAGFPEVKSGQVGRAQERESKNRSAMARPAAVRTQGYQPLSFH</sequence>
<comment type="caution">
    <text evidence="2">The sequence shown here is derived from an EMBL/GenBank/DDBJ whole genome shotgun (WGS) entry which is preliminary data.</text>
</comment>
<gene>
    <name evidence="2" type="ORF">K0M31_012915</name>
</gene>
<reference evidence="2" key="1">
    <citation type="submission" date="2021-10" db="EMBL/GenBank/DDBJ databases">
        <title>Melipona bicolor Genome sequencing and assembly.</title>
        <authorList>
            <person name="Araujo N.S."/>
            <person name="Arias M.C."/>
        </authorList>
    </citation>
    <scope>NUCLEOTIDE SEQUENCE</scope>
    <source>
        <strain evidence="2">USP_2M_L1-L4_2017</strain>
        <tissue evidence="2">Whole body</tissue>
    </source>
</reference>
<organism evidence="2 3">
    <name type="scientific">Melipona bicolor</name>
    <dbReference type="NCBI Taxonomy" id="60889"/>
    <lineage>
        <taxon>Eukaryota</taxon>
        <taxon>Metazoa</taxon>
        <taxon>Ecdysozoa</taxon>
        <taxon>Arthropoda</taxon>
        <taxon>Hexapoda</taxon>
        <taxon>Insecta</taxon>
        <taxon>Pterygota</taxon>
        <taxon>Neoptera</taxon>
        <taxon>Endopterygota</taxon>
        <taxon>Hymenoptera</taxon>
        <taxon>Apocrita</taxon>
        <taxon>Aculeata</taxon>
        <taxon>Apoidea</taxon>
        <taxon>Anthophila</taxon>
        <taxon>Apidae</taxon>
        <taxon>Melipona</taxon>
    </lineage>
</organism>
<dbReference type="AlphaFoldDB" id="A0AA40FJQ9"/>
<feature type="compositionally biased region" description="Basic and acidic residues" evidence="1">
    <location>
        <begin position="14"/>
        <end position="38"/>
    </location>
</feature>
<evidence type="ECO:0000256" key="1">
    <source>
        <dbReference type="SAM" id="MobiDB-lite"/>
    </source>
</evidence>
<feature type="region of interest" description="Disordered" evidence="1">
    <location>
        <begin position="1"/>
        <end position="91"/>
    </location>
</feature>
<accession>A0AA40FJQ9</accession>
<dbReference type="EMBL" id="JAHYIQ010000034">
    <property type="protein sequence ID" value="KAK1119837.1"/>
    <property type="molecule type" value="Genomic_DNA"/>
</dbReference>
<evidence type="ECO:0000313" key="3">
    <source>
        <dbReference type="Proteomes" id="UP001177670"/>
    </source>
</evidence>
<protein>
    <submittedName>
        <fullName evidence="2">Uncharacterized protein</fullName>
    </submittedName>
</protein>
<evidence type="ECO:0000313" key="2">
    <source>
        <dbReference type="EMBL" id="KAK1119837.1"/>
    </source>
</evidence>
<proteinExistence type="predicted"/>